<organism evidence="2">
    <name type="scientific">Amphimedon queenslandica</name>
    <name type="common">Sponge</name>
    <dbReference type="NCBI Taxonomy" id="400682"/>
    <lineage>
        <taxon>Eukaryota</taxon>
        <taxon>Metazoa</taxon>
        <taxon>Porifera</taxon>
        <taxon>Demospongiae</taxon>
        <taxon>Heteroscleromorpha</taxon>
        <taxon>Haplosclerida</taxon>
        <taxon>Niphatidae</taxon>
        <taxon>Amphimedon</taxon>
    </lineage>
</organism>
<name>A0A1X7T982_AMPQE</name>
<accession>A0A1X7T982</accession>
<keyword evidence="1" id="KW-0732">Signal</keyword>
<feature type="chain" id="PRO_5012643323" description="Right handed beta helix domain-containing protein" evidence="1">
    <location>
        <begin position="22"/>
        <end position="427"/>
    </location>
</feature>
<dbReference type="InParanoid" id="A0A1X7T982"/>
<protein>
    <recommendedName>
        <fullName evidence="3">Right handed beta helix domain-containing protein</fullName>
    </recommendedName>
</protein>
<dbReference type="SUPFAM" id="SSF51126">
    <property type="entry name" value="Pectin lyase-like"/>
    <property type="match status" value="1"/>
</dbReference>
<proteinExistence type="predicted"/>
<feature type="signal peptide" evidence="1">
    <location>
        <begin position="1"/>
        <end position="21"/>
    </location>
</feature>
<dbReference type="EnsemblMetazoa" id="Aqu2.1.10983_001">
    <property type="protein sequence ID" value="Aqu2.1.10983_001"/>
    <property type="gene ID" value="Aqu2.1.10983"/>
</dbReference>
<dbReference type="Gene3D" id="2.160.20.10">
    <property type="entry name" value="Single-stranded right-handed beta-helix, Pectin lyase-like"/>
    <property type="match status" value="1"/>
</dbReference>
<sequence>MSLLLVVVLLFFSSSCSVSSGQYYVSDDCSSVTQSPCHPLSVYVGDMSQYNNTIFYFIGTTISNGFSITAKNVTLHGMDQFSNVNCRNKGFIIHDSSHINISSLTIRQCIVDIISCNNVTITNSSFITNTVSSVRLDTVFDVKILSPVLVAYIINIWFEPLPVCSNELPHYSLILTNVTLNNNSRMELTMRHGTSYKLSITIDNVEFSNLVKSPFLYSIDDSLFYFLVTNSSFHDAITYGYEITISFTSKQNIFDCNYPGVEKTSTIVFEDCHFYHNPRALNIKSDMYLPGTINYHLIIRSCLLYDNINEGIFIDGTFLRLIQIDITDTELIGNGGNKILNSLSTSISLSNVTVANSTSTGLTLDASIVTIKNNLIFKNNTGVVGGGLALNDSSRLILSPAANLKFIDNHASYKGGGIYLEESTRAT</sequence>
<dbReference type="InterPro" id="IPR012334">
    <property type="entry name" value="Pectin_lyas_fold"/>
</dbReference>
<evidence type="ECO:0008006" key="3">
    <source>
        <dbReference type="Google" id="ProtNLM"/>
    </source>
</evidence>
<dbReference type="InterPro" id="IPR006626">
    <property type="entry name" value="PbH1"/>
</dbReference>
<reference evidence="2" key="1">
    <citation type="submission" date="2017-05" db="UniProtKB">
        <authorList>
            <consortium name="EnsemblMetazoa"/>
        </authorList>
    </citation>
    <scope>IDENTIFICATION</scope>
</reference>
<evidence type="ECO:0000313" key="2">
    <source>
        <dbReference type="EnsemblMetazoa" id="Aqu2.1.10983_001"/>
    </source>
</evidence>
<dbReference type="InterPro" id="IPR011050">
    <property type="entry name" value="Pectin_lyase_fold/virulence"/>
</dbReference>
<evidence type="ECO:0000256" key="1">
    <source>
        <dbReference type="SAM" id="SignalP"/>
    </source>
</evidence>
<dbReference type="AlphaFoldDB" id="A0A1X7T982"/>
<dbReference type="SMART" id="SM00710">
    <property type="entry name" value="PbH1"/>
    <property type="match status" value="6"/>
</dbReference>